<protein>
    <submittedName>
        <fullName evidence="1">Uncharacterized protein</fullName>
    </submittedName>
</protein>
<keyword evidence="2" id="KW-1185">Reference proteome</keyword>
<accession>A0AA39MKB2</accession>
<proteinExistence type="predicted"/>
<dbReference type="EMBL" id="JAUEPS010000121">
    <property type="protein sequence ID" value="KAK0436849.1"/>
    <property type="molecule type" value="Genomic_DNA"/>
</dbReference>
<comment type="caution">
    <text evidence="1">The sequence shown here is derived from an EMBL/GenBank/DDBJ whole genome shotgun (WGS) entry which is preliminary data.</text>
</comment>
<reference evidence="1" key="1">
    <citation type="submission" date="2023-06" db="EMBL/GenBank/DDBJ databases">
        <authorList>
            <consortium name="Lawrence Berkeley National Laboratory"/>
            <person name="Ahrendt S."/>
            <person name="Sahu N."/>
            <person name="Indic B."/>
            <person name="Wong-Bajracharya J."/>
            <person name="Merenyi Z."/>
            <person name="Ke H.-M."/>
            <person name="Monk M."/>
            <person name="Kocsube S."/>
            <person name="Drula E."/>
            <person name="Lipzen A."/>
            <person name="Balint B."/>
            <person name="Henrissat B."/>
            <person name="Andreopoulos B."/>
            <person name="Martin F.M."/>
            <person name="Harder C.B."/>
            <person name="Rigling D."/>
            <person name="Ford K.L."/>
            <person name="Foster G.D."/>
            <person name="Pangilinan J."/>
            <person name="Papanicolaou A."/>
            <person name="Barry K."/>
            <person name="LaButti K."/>
            <person name="Viragh M."/>
            <person name="Koriabine M."/>
            <person name="Yan M."/>
            <person name="Riley R."/>
            <person name="Champramary S."/>
            <person name="Plett K.L."/>
            <person name="Tsai I.J."/>
            <person name="Slot J."/>
            <person name="Sipos G."/>
            <person name="Plett J."/>
            <person name="Nagy L.G."/>
            <person name="Grigoriev I.V."/>
        </authorList>
    </citation>
    <scope>NUCLEOTIDE SEQUENCE</scope>
    <source>
        <strain evidence="1">CCBAS 213</strain>
    </source>
</reference>
<sequence length="216" mass="24137">MDARWQLATYADEALIDNAFIVNTNTSDEFAYLVWKDSQEEVVLQVEGILAEAHHPPVIGNEMEYSGKLNDLMQSVVIVSSSQDDTFSRAIQGIEAINAFMARFNVKVNMMNNFVLGNLKAIRGQTRLLMPVGKARMSTVDISSIDYGNVLKNMMTQGSHQYTEDNVVSYLKWGPTTGGEIFVSDMNPALLKPGHIVDLGLSFRLIKMPRRVQFQA</sequence>
<gene>
    <name evidence="1" type="ORF">EV420DRAFT_1652389</name>
</gene>
<dbReference type="GeneID" id="85362187"/>
<organism evidence="1 2">
    <name type="scientific">Armillaria tabescens</name>
    <name type="common">Ringless honey mushroom</name>
    <name type="synonym">Agaricus tabescens</name>
    <dbReference type="NCBI Taxonomy" id="1929756"/>
    <lineage>
        <taxon>Eukaryota</taxon>
        <taxon>Fungi</taxon>
        <taxon>Dikarya</taxon>
        <taxon>Basidiomycota</taxon>
        <taxon>Agaricomycotina</taxon>
        <taxon>Agaricomycetes</taxon>
        <taxon>Agaricomycetidae</taxon>
        <taxon>Agaricales</taxon>
        <taxon>Marasmiineae</taxon>
        <taxon>Physalacriaceae</taxon>
        <taxon>Desarmillaria</taxon>
    </lineage>
</organism>
<evidence type="ECO:0000313" key="1">
    <source>
        <dbReference type="EMBL" id="KAK0436849.1"/>
    </source>
</evidence>
<evidence type="ECO:0000313" key="2">
    <source>
        <dbReference type="Proteomes" id="UP001175211"/>
    </source>
</evidence>
<dbReference type="Proteomes" id="UP001175211">
    <property type="component" value="Unassembled WGS sequence"/>
</dbReference>
<dbReference type="RefSeq" id="XP_060322409.1">
    <property type="nucleotide sequence ID" value="XM_060478639.1"/>
</dbReference>
<dbReference type="AlphaFoldDB" id="A0AA39MKB2"/>
<name>A0AA39MKB2_ARMTA</name>